<sequence length="374" mass="41612">MRRKIKGKRKWPYIIAITVVTALCITTATEWSMVLTQPMQIQNDNQVSGNLTTSFSYQPIESPNPLLPKGGATTGNGTIFTAITRQLVIHEQMNFLANQPMTLHLSSTPIIRLIAPNMWEKDYPVASTQTIVTHEKSGTLWNETYTINLATINEFTSNMTKALQISPDSYTITLDPQIAGEVTYNRQTEQIPTVSGLSFQENGQELEVQSSLTNSIPVSFTLSSITPNTFHLFGWTLPIPLARTGLGSLFGILLVALLILLWPYRKLQVGIGSKPSERLEKRHRDRIFHLSQTVNFGHSFVITLDSLASLVRLALDRDVPILRECTGDAALRYVAIDGDCAYVYTEDEGGNVHTKQSSFPLDFGGIRTNEPNLE</sequence>
<protein>
    <recommendedName>
        <fullName evidence="4">DUF5305 domain-containing protein</fullName>
    </recommendedName>
</protein>
<dbReference type="InterPro" id="IPR035185">
    <property type="entry name" value="DUF5305"/>
</dbReference>
<proteinExistence type="predicted"/>
<keyword evidence="1" id="KW-0472">Membrane</keyword>
<keyword evidence="3" id="KW-1185">Reference proteome</keyword>
<comment type="caution">
    <text evidence="2">The sequence shown here is derived from an EMBL/GenBank/DDBJ whole genome shotgun (WGS) entry which is preliminary data.</text>
</comment>
<reference evidence="2" key="1">
    <citation type="submission" date="2022-03" db="EMBL/GenBank/DDBJ databases">
        <title>Draft Genome Sequence of Firmicute Strain S0AB, a Heterotrophic Iron/Sulfur-Oxidizing Extreme Acidophile.</title>
        <authorList>
            <person name="Vergara E."/>
            <person name="Pakostova E."/>
            <person name="Johnson D.B."/>
            <person name="Holmes D.S."/>
        </authorList>
    </citation>
    <scope>NUCLEOTIDE SEQUENCE</scope>
    <source>
        <strain evidence="2">S0AB</strain>
    </source>
</reference>
<keyword evidence="1" id="KW-0812">Transmembrane</keyword>
<accession>A0A9X1V950</accession>
<dbReference type="Proteomes" id="UP001139263">
    <property type="component" value="Unassembled WGS sequence"/>
</dbReference>
<name>A0A9X1V950_9BACL</name>
<feature type="transmembrane region" description="Helical" evidence="1">
    <location>
        <begin position="246"/>
        <end position="264"/>
    </location>
</feature>
<dbReference type="AlphaFoldDB" id="A0A9X1V950"/>
<evidence type="ECO:0000313" key="3">
    <source>
        <dbReference type="Proteomes" id="UP001139263"/>
    </source>
</evidence>
<organism evidence="2 3">
    <name type="scientific">Sulfoacidibacillus ferrooxidans</name>
    <dbReference type="NCBI Taxonomy" id="2005001"/>
    <lineage>
        <taxon>Bacteria</taxon>
        <taxon>Bacillati</taxon>
        <taxon>Bacillota</taxon>
        <taxon>Bacilli</taxon>
        <taxon>Bacillales</taxon>
        <taxon>Alicyclobacillaceae</taxon>
        <taxon>Sulfoacidibacillus</taxon>
    </lineage>
</organism>
<dbReference type="Pfam" id="PF17231">
    <property type="entry name" value="DUF5305"/>
    <property type="match status" value="1"/>
</dbReference>
<keyword evidence="1" id="KW-1133">Transmembrane helix</keyword>
<evidence type="ECO:0000313" key="2">
    <source>
        <dbReference type="EMBL" id="MCI0183437.1"/>
    </source>
</evidence>
<dbReference type="RefSeq" id="WP_241713752.1">
    <property type="nucleotide sequence ID" value="NZ_JALBUF010000004.1"/>
</dbReference>
<evidence type="ECO:0000256" key="1">
    <source>
        <dbReference type="SAM" id="Phobius"/>
    </source>
</evidence>
<evidence type="ECO:0008006" key="4">
    <source>
        <dbReference type="Google" id="ProtNLM"/>
    </source>
</evidence>
<dbReference type="EMBL" id="JALBUF010000004">
    <property type="protein sequence ID" value="MCI0183437.1"/>
    <property type="molecule type" value="Genomic_DNA"/>
</dbReference>
<gene>
    <name evidence="2" type="ORF">MM817_01714</name>
</gene>